<gene>
    <name evidence="10" type="ORF">B4U80_10637</name>
</gene>
<dbReference type="InterPro" id="IPR000164">
    <property type="entry name" value="Histone_H3/CENP-A"/>
</dbReference>
<dbReference type="EMBL" id="NCKV01014332">
    <property type="protein sequence ID" value="RWS20977.1"/>
    <property type="molecule type" value="Genomic_DNA"/>
</dbReference>
<accession>A0A443S0B9</accession>
<dbReference type="GO" id="GO:0005634">
    <property type="term" value="C:nucleus"/>
    <property type="evidence" value="ECO:0007669"/>
    <property type="project" value="UniProtKB-SubCell"/>
</dbReference>
<feature type="compositionally biased region" description="Low complexity" evidence="8">
    <location>
        <begin position="32"/>
        <end position="42"/>
    </location>
</feature>
<dbReference type="Pfam" id="PF00125">
    <property type="entry name" value="Histone"/>
    <property type="match status" value="1"/>
</dbReference>
<sequence length="202" mass="23162">MARLKQYAKKSTTPYHLHKALRTKRDAHKSSQESSSGASQRSVFHGFSHRGRKSKVGENSRRRSENTNGPKRKKTPFRRSQFNKTVSGLNTPLARSTPIRKKAKPGTIALREIHKYQRSTKMLIPRSTFQRLVREIVQDINLGDTTYRMQSSALLALQEASEAYLVQYFEDSMSCAVHAKRVTVMPKDMQLVRTLRGRWGIC</sequence>
<dbReference type="GO" id="GO:0000786">
    <property type="term" value="C:nucleosome"/>
    <property type="evidence" value="ECO:0007669"/>
    <property type="project" value="UniProtKB-KW"/>
</dbReference>
<dbReference type="InterPro" id="IPR007125">
    <property type="entry name" value="H2A/H2B/H3"/>
</dbReference>
<evidence type="ECO:0000256" key="4">
    <source>
        <dbReference type="ARBA" id="ARBA00022454"/>
    </source>
</evidence>
<dbReference type="Gene3D" id="1.10.20.10">
    <property type="entry name" value="Histone, subunit A"/>
    <property type="match status" value="1"/>
</dbReference>
<dbReference type="Proteomes" id="UP000288716">
    <property type="component" value="Unassembled WGS sequence"/>
</dbReference>
<dbReference type="SUPFAM" id="SSF47113">
    <property type="entry name" value="Histone-fold"/>
    <property type="match status" value="1"/>
</dbReference>
<dbReference type="SMART" id="SM00428">
    <property type="entry name" value="H3"/>
    <property type="match status" value="1"/>
</dbReference>
<dbReference type="GO" id="GO:0003677">
    <property type="term" value="F:DNA binding"/>
    <property type="evidence" value="ECO:0007669"/>
    <property type="project" value="UniProtKB-KW"/>
</dbReference>
<keyword evidence="5" id="KW-0238">DNA-binding</keyword>
<feature type="compositionally biased region" description="Polar residues" evidence="8">
    <location>
        <begin position="78"/>
        <end position="92"/>
    </location>
</feature>
<comment type="similarity">
    <text evidence="3">Belongs to the histone H3 family.</text>
</comment>
<feature type="compositionally biased region" description="Basic residues" evidence="8">
    <location>
        <begin position="16"/>
        <end position="27"/>
    </location>
</feature>
<name>A0A443S0B9_9ACAR</name>
<dbReference type="VEuPathDB" id="VectorBase:LDEU011063"/>
<evidence type="ECO:0000256" key="5">
    <source>
        <dbReference type="ARBA" id="ARBA00023125"/>
    </source>
</evidence>
<dbReference type="GO" id="GO:0046982">
    <property type="term" value="F:protein heterodimerization activity"/>
    <property type="evidence" value="ECO:0007669"/>
    <property type="project" value="InterPro"/>
</dbReference>
<evidence type="ECO:0000256" key="6">
    <source>
        <dbReference type="ARBA" id="ARBA00023242"/>
    </source>
</evidence>
<evidence type="ECO:0000313" key="11">
    <source>
        <dbReference type="Proteomes" id="UP000288716"/>
    </source>
</evidence>
<evidence type="ECO:0000259" key="9">
    <source>
        <dbReference type="Pfam" id="PF00125"/>
    </source>
</evidence>
<protein>
    <recommendedName>
        <fullName evidence="9">Core Histone H2A/H2B/H3 domain-containing protein</fullName>
    </recommendedName>
</protein>
<keyword evidence="4" id="KW-0158">Chromosome</keyword>
<dbReference type="PANTHER" id="PTHR11426">
    <property type="entry name" value="HISTONE H3"/>
    <property type="match status" value="1"/>
</dbReference>
<dbReference type="AlphaFoldDB" id="A0A443S0B9"/>
<keyword evidence="11" id="KW-1185">Reference proteome</keyword>
<comment type="subcellular location">
    <subcellularLocation>
        <location evidence="2">Chromosome</location>
    </subcellularLocation>
    <subcellularLocation>
        <location evidence="1">Nucleus</location>
    </subcellularLocation>
</comment>
<dbReference type="FunFam" id="1.10.20.10:FF:000085">
    <property type="entry name" value="Histone H3.2"/>
    <property type="match status" value="1"/>
</dbReference>
<dbReference type="InterPro" id="IPR009072">
    <property type="entry name" value="Histone-fold"/>
</dbReference>
<evidence type="ECO:0000256" key="2">
    <source>
        <dbReference type="ARBA" id="ARBA00004286"/>
    </source>
</evidence>
<proteinExistence type="inferred from homology"/>
<feature type="compositionally biased region" description="Basic and acidic residues" evidence="8">
    <location>
        <begin position="55"/>
        <end position="65"/>
    </location>
</feature>
<evidence type="ECO:0000256" key="3">
    <source>
        <dbReference type="ARBA" id="ARBA00010343"/>
    </source>
</evidence>
<dbReference type="OrthoDB" id="420022at2759"/>
<organism evidence="10 11">
    <name type="scientific">Leptotrombidium deliense</name>
    <dbReference type="NCBI Taxonomy" id="299467"/>
    <lineage>
        <taxon>Eukaryota</taxon>
        <taxon>Metazoa</taxon>
        <taxon>Ecdysozoa</taxon>
        <taxon>Arthropoda</taxon>
        <taxon>Chelicerata</taxon>
        <taxon>Arachnida</taxon>
        <taxon>Acari</taxon>
        <taxon>Acariformes</taxon>
        <taxon>Trombidiformes</taxon>
        <taxon>Prostigmata</taxon>
        <taxon>Anystina</taxon>
        <taxon>Parasitengona</taxon>
        <taxon>Trombiculoidea</taxon>
        <taxon>Trombiculidae</taxon>
        <taxon>Leptotrombidium</taxon>
    </lineage>
</organism>
<dbReference type="CDD" id="cd22911">
    <property type="entry name" value="HFD_H3"/>
    <property type="match status" value="1"/>
</dbReference>
<evidence type="ECO:0000313" key="10">
    <source>
        <dbReference type="EMBL" id="RWS20977.1"/>
    </source>
</evidence>
<dbReference type="GO" id="GO:0030527">
    <property type="term" value="F:structural constituent of chromatin"/>
    <property type="evidence" value="ECO:0007669"/>
    <property type="project" value="InterPro"/>
</dbReference>
<comment type="caution">
    <text evidence="10">The sequence shown here is derived from an EMBL/GenBank/DDBJ whole genome shotgun (WGS) entry which is preliminary data.</text>
</comment>
<feature type="domain" description="Core Histone H2A/H2B/H3" evidence="9">
    <location>
        <begin position="105"/>
        <end position="194"/>
    </location>
</feature>
<keyword evidence="6" id="KW-0539">Nucleus</keyword>
<evidence type="ECO:0000256" key="7">
    <source>
        <dbReference type="ARBA" id="ARBA00023269"/>
    </source>
</evidence>
<evidence type="ECO:0000256" key="1">
    <source>
        <dbReference type="ARBA" id="ARBA00004123"/>
    </source>
</evidence>
<reference evidence="10 11" key="1">
    <citation type="journal article" date="2018" name="Gigascience">
        <title>Genomes of trombidid mites reveal novel predicted allergens and laterally-transferred genes associated with secondary metabolism.</title>
        <authorList>
            <person name="Dong X."/>
            <person name="Chaisiri K."/>
            <person name="Xia D."/>
            <person name="Armstrong S.D."/>
            <person name="Fang Y."/>
            <person name="Donnelly M.J."/>
            <person name="Kadowaki T."/>
            <person name="McGarry J.W."/>
            <person name="Darby A.C."/>
            <person name="Makepeace B.L."/>
        </authorList>
    </citation>
    <scope>NUCLEOTIDE SEQUENCE [LARGE SCALE GENOMIC DNA]</scope>
    <source>
        <strain evidence="10">UoL-UT</strain>
    </source>
</reference>
<keyword evidence="7" id="KW-0544">Nucleosome core</keyword>
<evidence type="ECO:0000256" key="8">
    <source>
        <dbReference type="SAM" id="MobiDB-lite"/>
    </source>
</evidence>
<feature type="region of interest" description="Disordered" evidence="8">
    <location>
        <begin position="1"/>
        <end position="92"/>
    </location>
</feature>
<dbReference type="STRING" id="299467.A0A443S0B9"/>